<gene>
    <name evidence="1" type="ORF">ACJMK2_029474</name>
</gene>
<accession>A0ABD3XE98</accession>
<name>A0ABD3XE98_SINWO</name>
<proteinExistence type="predicted"/>
<evidence type="ECO:0008006" key="3">
    <source>
        <dbReference type="Google" id="ProtNLM"/>
    </source>
</evidence>
<protein>
    <recommendedName>
        <fullName evidence="3">BAR domain-containing protein</fullName>
    </recommendedName>
</protein>
<dbReference type="Proteomes" id="UP001634394">
    <property type="component" value="Unassembled WGS sequence"/>
</dbReference>
<dbReference type="AlphaFoldDB" id="A0ABD3XE98"/>
<evidence type="ECO:0000313" key="2">
    <source>
        <dbReference type="Proteomes" id="UP001634394"/>
    </source>
</evidence>
<reference evidence="1 2" key="1">
    <citation type="submission" date="2024-11" db="EMBL/GenBank/DDBJ databases">
        <title>Chromosome-level genome assembly of the freshwater bivalve Anodonta woodiana.</title>
        <authorList>
            <person name="Chen X."/>
        </authorList>
    </citation>
    <scope>NUCLEOTIDE SEQUENCE [LARGE SCALE GENOMIC DNA]</scope>
    <source>
        <strain evidence="1">MN2024</strain>
        <tissue evidence="1">Gills</tissue>
    </source>
</reference>
<comment type="caution">
    <text evidence="1">The sequence shown here is derived from an EMBL/GenBank/DDBJ whole genome shotgun (WGS) entry which is preliminary data.</text>
</comment>
<sequence length="269" mass="31551">MSFIVGDGVLDKKFLELTNYSVWMKFLKRKARIEAEFSQNALDWTKDVQKYMDSLSIETGTVLDKMKKMVGYHVSHFREEAEYFAKSAKIDQEAGDNMKRIISTDKMLPTDLLECREALNNTIHNYLRCKADIEKQDKKVDTALDCLYSLAIELKNKEPNTRQKRSAKKSHFAIQKHRVLIRREEEMRENLISLSDLYEDKVLLFACSKLDTFVTAWKTFYLQYVSCASFLSKRTDDHYLTAYKEIDEINTKKVARELLALSREIIRQP</sequence>
<evidence type="ECO:0000313" key="1">
    <source>
        <dbReference type="EMBL" id="KAL3883183.1"/>
    </source>
</evidence>
<organism evidence="1 2">
    <name type="scientific">Sinanodonta woodiana</name>
    <name type="common">Chinese pond mussel</name>
    <name type="synonym">Anodonta woodiana</name>
    <dbReference type="NCBI Taxonomy" id="1069815"/>
    <lineage>
        <taxon>Eukaryota</taxon>
        <taxon>Metazoa</taxon>
        <taxon>Spiralia</taxon>
        <taxon>Lophotrochozoa</taxon>
        <taxon>Mollusca</taxon>
        <taxon>Bivalvia</taxon>
        <taxon>Autobranchia</taxon>
        <taxon>Heteroconchia</taxon>
        <taxon>Palaeoheterodonta</taxon>
        <taxon>Unionida</taxon>
        <taxon>Unionoidea</taxon>
        <taxon>Unionidae</taxon>
        <taxon>Unioninae</taxon>
        <taxon>Sinanodonta</taxon>
    </lineage>
</organism>
<dbReference type="EMBL" id="JBJQND010000003">
    <property type="protein sequence ID" value="KAL3883183.1"/>
    <property type="molecule type" value="Genomic_DNA"/>
</dbReference>
<keyword evidence="2" id="KW-1185">Reference proteome</keyword>